<organism evidence="1 2">
    <name type="scientific">Arthrobacter methylotrophus</name>
    <dbReference type="NCBI Taxonomy" id="121291"/>
    <lineage>
        <taxon>Bacteria</taxon>
        <taxon>Bacillati</taxon>
        <taxon>Actinomycetota</taxon>
        <taxon>Actinomycetes</taxon>
        <taxon>Micrococcales</taxon>
        <taxon>Micrococcaceae</taxon>
        <taxon>Arthrobacter</taxon>
    </lineage>
</organism>
<dbReference type="InterPro" id="IPR051935">
    <property type="entry name" value="HSDL2"/>
</dbReference>
<dbReference type="PRINTS" id="PR00081">
    <property type="entry name" value="GDHRDH"/>
</dbReference>
<name>A0ABV5UJR6_9MICC</name>
<reference evidence="1 2" key="1">
    <citation type="submission" date="2024-09" db="EMBL/GenBank/DDBJ databases">
        <authorList>
            <person name="Sun Q."/>
            <person name="Mori K."/>
        </authorList>
    </citation>
    <scope>NUCLEOTIDE SEQUENCE [LARGE SCALE GENOMIC DNA]</scope>
    <source>
        <strain evidence="1 2">JCM 13519</strain>
    </source>
</reference>
<accession>A0ABV5UJR6</accession>
<comment type="caution">
    <text evidence="1">The sequence shown here is derived from an EMBL/GenBank/DDBJ whole genome shotgun (WGS) entry which is preliminary data.</text>
</comment>
<dbReference type="InterPro" id="IPR002347">
    <property type="entry name" value="SDR_fam"/>
</dbReference>
<dbReference type="Pfam" id="PF00106">
    <property type="entry name" value="adh_short"/>
    <property type="match status" value="1"/>
</dbReference>
<gene>
    <name evidence="1" type="ORF">ACFFPI_01115</name>
</gene>
<evidence type="ECO:0000313" key="2">
    <source>
        <dbReference type="Proteomes" id="UP001589536"/>
    </source>
</evidence>
<sequence length="277" mass="28777">MPTRALAGKTIVMSGGSRGIGQAIALRAAADGANIVLIAKTTEPHPGLTGTIHTAAAAIEAAGGRALAFPGDIRSDTDIADAVEAAIETFGGIDICVNNASVLNLASTLELDPKRYDLMQDVNVRGTFQLSRACLPHLLKADNPHVLSLSPPLNLTPRWLGAHPAYTLAKFGMTIATLGVAAEFAGGGVAANCLWPRTLIATDAVSNLMGGTEAVPRARSPKIMADAAHAIFSSESWTRTGATLIDEDVLRVGGTVDFSIYSDPAHEGDLELDLFVD</sequence>
<dbReference type="RefSeq" id="WP_345049575.1">
    <property type="nucleotide sequence ID" value="NZ_BAABED010000001.1"/>
</dbReference>
<dbReference type="SUPFAM" id="SSF51735">
    <property type="entry name" value="NAD(P)-binding Rossmann-fold domains"/>
    <property type="match status" value="1"/>
</dbReference>
<proteinExistence type="predicted"/>
<keyword evidence="2" id="KW-1185">Reference proteome</keyword>
<dbReference type="EMBL" id="JBHMBH010000006">
    <property type="protein sequence ID" value="MFB9712757.1"/>
    <property type="molecule type" value="Genomic_DNA"/>
</dbReference>
<dbReference type="PANTHER" id="PTHR42808:SF3">
    <property type="entry name" value="HYDROXYSTEROID DEHYDROGENASE-LIKE PROTEIN 2"/>
    <property type="match status" value="1"/>
</dbReference>
<dbReference type="NCBIfam" id="NF006133">
    <property type="entry name" value="PRK08278.1"/>
    <property type="match status" value="1"/>
</dbReference>
<protein>
    <submittedName>
        <fullName evidence="1">NAD(P)-dependent oxidoreductase</fullName>
    </submittedName>
</protein>
<dbReference type="Gene3D" id="3.40.50.720">
    <property type="entry name" value="NAD(P)-binding Rossmann-like Domain"/>
    <property type="match status" value="1"/>
</dbReference>
<dbReference type="Proteomes" id="UP001589536">
    <property type="component" value="Unassembled WGS sequence"/>
</dbReference>
<dbReference type="InterPro" id="IPR036291">
    <property type="entry name" value="NAD(P)-bd_dom_sf"/>
</dbReference>
<evidence type="ECO:0000313" key="1">
    <source>
        <dbReference type="EMBL" id="MFB9712757.1"/>
    </source>
</evidence>
<dbReference type="PANTHER" id="PTHR42808">
    <property type="entry name" value="HYDROXYSTEROID DEHYDROGENASE-LIKE PROTEIN 2"/>
    <property type="match status" value="1"/>
</dbReference>